<comment type="cofactor">
    <cofactor evidence="17">
        <name>Mg(2+)</name>
        <dbReference type="ChEBI" id="CHEBI:18420"/>
    </cofactor>
    <text evidence="17">Contains a di-nuclear catalytic Mg(2+) center.</text>
</comment>
<feature type="transmembrane region" description="Helical" evidence="17">
    <location>
        <begin position="126"/>
        <end position="145"/>
    </location>
</feature>
<evidence type="ECO:0000256" key="16">
    <source>
        <dbReference type="ARBA" id="ARBA00048865"/>
    </source>
</evidence>
<evidence type="ECO:0000256" key="7">
    <source>
        <dbReference type="ARBA" id="ARBA00022679"/>
    </source>
</evidence>
<dbReference type="EC" id="2.7.8.-" evidence="17"/>
<dbReference type="Proteomes" id="UP000265719">
    <property type="component" value="Chromosome"/>
</dbReference>
<comment type="similarity">
    <text evidence="4 17 18">Belongs to the CDP-alcohol phosphatidyltransferase class-I family.</text>
</comment>
<dbReference type="AlphaFoldDB" id="A0A399G310"/>
<evidence type="ECO:0000256" key="18">
    <source>
        <dbReference type="RuleBase" id="RU003750"/>
    </source>
</evidence>
<evidence type="ECO:0000256" key="11">
    <source>
        <dbReference type="ARBA" id="ARBA00022989"/>
    </source>
</evidence>
<comment type="catalytic activity">
    <reaction evidence="13 17">
        <text>1,2-di-(9Z-octadecenoyl)-sn-glycero-3-cytidine-5'-diphosphate + 1D-myo-inositol 3-phosphate = 1,2-di-(9Z-octadecenoyl)-sn-glycero-3-phospho-(1D-myo-inositol-3-phosphate) + CMP + H(+)</text>
        <dbReference type="Rhea" id="RHEA:61216"/>
        <dbReference type="ChEBI" id="CHEBI:15378"/>
        <dbReference type="ChEBI" id="CHEBI:58401"/>
        <dbReference type="ChEBI" id="CHEBI:60377"/>
        <dbReference type="ChEBI" id="CHEBI:85356"/>
        <dbReference type="ChEBI" id="CHEBI:144472"/>
    </reaction>
</comment>
<dbReference type="PROSITE" id="PS00379">
    <property type="entry name" value="CDP_ALCOHOL_P_TRANSF"/>
    <property type="match status" value="1"/>
</dbReference>
<feature type="transmembrane region" description="Helical" evidence="17">
    <location>
        <begin position="32"/>
        <end position="57"/>
    </location>
</feature>
<comment type="function">
    <text evidence="17">Catalyzes the conjugation of the 1'-hydroxyl group of D-myo-inositol-3-phosphate (also named L-myo-inositol-1-phosphate) with a lipid tail of cytidine diphosphate diacylglycerol (CDP-DAG), forming phosphatidylinositol phosphate (PIP) and CMP. PIP is a precursor of phosphatidylinositol (PI) which is an essential lipid required for cell wall formation.</text>
</comment>
<feature type="binding site" evidence="17">
    <location>
        <position position="77"/>
    </location>
    <ligand>
        <name>Mg(2+)</name>
        <dbReference type="ChEBI" id="CHEBI:18420"/>
        <label>2</label>
    </ligand>
</feature>
<dbReference type="InterPro" id="IPR043130">
    <property type="entry name" value="CDP-OH_PTrfase_TM_dom"/>
</dbReference>
<feature type="binding site" evidence="17">
    <location>
        <position position="85"/>
    </location>
    <ligand>
        <name>a CDP-1,2-diacyl-sn-glycerol</name>
        <dbReference type="ChEBI" id="CHEBI:58332"/>
    </ligand>
</feature>
<evidence type="ECO:0000256" key="8">
    <source>
        <dbReference type="ARBA" id="ARBA00022692"/>
    </source>
</evidence>
<evidence type="ECO:0000256" key="6">
    <source>
        <dbReference type="ARBA" id="ARBA00022475"/>
    </source>
</evidence>
<evidence type="ECO:0000256" key="10">
    <source>
        <dbReference type="ARBA" id="ARBA00022842"/>
    </source>
</evidence>
<keyword evidence="7 17" id="KW-0808">Transferase</keyword>
<feature type="active site" description="Proton acceptor" evidence="17">
    <location>
        <position position="102"/>
    </location>
</feature>
<dbReference type="KEGG" id="thao:NI17_012915"/>
<evidence type="ECO:0000256" key="15">
    <source>
        <dbReference type="ARBA" id="ARBA00033137"/>
    </source>
</evidence>
<keyword evidence="12 17" id="KW-0472">Membrane</keyword>
<keyword evidence="17" id="KW-1208">Phospholipid metabolism</keyword>
<dbReference type="NCBIfam" id="NF045883">
    <property type="entry name" value="PIPSynth"/>
    <property type="match status" value="1"/>
</dbReference>
<feature type="binding site" evidence="17">
    <location>
        <position position="102"/>
    </location>
    <ligand>
        <name>Mg(2+)</name>
        <dbReference type="ChEBI" id="CHEBI:18420"/>
        <label>2</label>
    </ligand>
</feature>
<keyword evidence="8 17" id="KW-0812">Transmembrane</keyword>
<dbReference type="InterPro" id="IPR048254">
    <property type="entry name" value="CDP_ALCOHOL_P_TRANSF_CS"/>
</dbReference>
<evidence type="ECO:0000313" key="19">
    <source>
        <dbReference type="EMBL" id="UOE17799.1"/>
    </source>
</evidence>
<evidence type="ECO:0000256" key="9">
    <source>
        <dbReference type="ARBA" id="ARBA00022723"/>
    </source>
</evidence>
<feature type="transmembrane region" description="Helical" evidence="17">
    <location>
        <begin position="165"/>
        <end position="191"/>
    </location>
</feature>
<comment type="pathway">
    <text evidence="3">Lipid metabolism.</text>
</comment>
<sequence length="222" mass="23646">MTGPRLYDDEEIMLRILRPATARLLTPVGRGLVRLGVTPNTVTLVGTAGVVVSSLVFYPLGHLYIGTIVITFFALFDMLDGAVARASAGSSAWGAFLDSTLDRLSDAAIFAGLLVWLIGGGRDETLAWLTLFCLISGFGVSYIKARAESLGANCDVGVAERTERLILVLVAVGLHGLGVPYVLAAGLWLLALLSAVTVVQRLVETRIRLTEADRTTTETETP</sequence>
<feature type="binding site" evidence="17">
    <location>
        <position position="98"/>
    </location>
    <ligand>
        <name>Mg(2+)</name>
        <dbReference type="ChEBI" id="CHEBI:18420"/>
        <label>1</label>
    </ligand>
</feature>
<dbReference type="EMBL" id="CP063196">
    <property type="protein sequence ID" value="UOE17799.1"/>
    <property type="molecule type" value="Genomic_DNA"/>
</dbReference>
<evidence type="ECO:0000256" key="5">
    <source>
        <dbReference type="ARBA" id="ARBA00011738"/>
    </source>
</evidence>
<keyword evidence="20" id="KW-1185">Reference proteome</keyword>
<gene>
    <name evidence="19" type="ORF">NI17_012915</name>
</gene>
<evidence type="ECO:0000256" key="4">
    <source>
        <dbReference type="ARBA" id="ARBA00010441"/>
    </source>
</evidence>
<evidence type="ECO:0000256" key="2">
    <source>
        <dbReference type="ARBA" id="ARBA00004805"/>
    </source>
</evidence>
<dbReference type="InterPro" id="IPR044268">
    <property type="entry name" value="PIP_synthase_PgsA1"/>
</dbReference>
<feature type="binding site" evidence="17">
    <location>
        <position position="98"/>
    </location>
    <ligand>
        <name>Mg(2+)</name>
        <dbReference type="ChEBI" id="CHEBI:18420"/>
        <label>2</label>
    </ligand>
</feature>
<comment type="pathway">
    <text evidence="2 17">Phospholipid metabolism; phosphatidylinositol phosphate biosynthesis.</text>
</comment>
<keyword evidence="17" id="KW-0443">Lipid metabolism</keyword>
<evidence type="ECO:0000256" key="12">
    <source>
        <dbReference type="ARBA" id="ARBA00023136"/>
    </source>
</evidence>
<evidence type="ECO:0000313" key="20">
    <source>
        <dbReference type="Proteomes" id="UP000265719"/>
    </source>
</evidence>
<dbReference type="GO" id="GO:0005886">
    <property type="term" value="C:plasma membrane"/>
    <property type="evidence" value="ECO:0007669"/>
    <property type="project" value="UniProtKB-SubCell"/>
</dbReference>
<feature type="binding site" evidence="17">
    <location>
        <position position="80"/>
    </location>
    <ligand>
        <name>Mg(2+)</name>
        <dbReference type="ChEBI" id="CHEBI:18420"/>
        <label>1</label>
    </ligand>
</feature>
<evidence type="ECO:0000256" key="14">
    <source>
        <dbReference type="ARBA" id="ARBA00024082"/>
    </source>
</evidence>
<keyword evidence="10 17" id="KW-0460">Magnesium</keyword>
<dbReference type="InterPro" id="IPR000462">
    <property type="entry name" value="CDP-OH_P_trans"/>
</dbReference>
<accession>A0A399G310</accession>
<evidence type="ECO:0000256" key="13">
    <source>
        <dbReference type="ARBA" id="ARBA00023935"/>
    </source>
</evidence>
<keyword evidence="17" id="KW-0444">Lipid biosynthesis</keyword>
<feature type="binding site" evidence="17">
    <location>
        <begin position="40"/>
        <end position="43"/>
    </location>
    <ligand>
        <name>a CDP-1,2-diacyl-sn-glycerol</name>
        <dbReference type="ChEBI" id="CHEBI:58332"/>
    </ligand>
</feature>
<feature type="transmembrane region" description="Helical" evidence="17">
    <location>
        <begin position="63"/>
        <end position="83"/>
    </location>
</feature>
<evidence type="ECO:0000256" key="1">
    <source>
        <dbReference type="ARBA" id="ARBA00004651"/>
    </source>
</evidence>
<dbReference type="GO" id="GO:0016780">
    <property type="term" value="F:phosphotransferase activity, for other substituted phosphate groups"/>
    <property type="evidence" value="ECO:0007669"/>
    <property type="project" value="UniProtKB-UniRule"/>
</dbReference>
<dbReference type="GO" id="GO:0008654">
    <property type="term" value="P:phospholipid biosynthetic process"/>
    <property type="evidence" value="ECO:0007669"/>
    <property type="project" value="UniProtKB-UniRule"/>
</dbReference>
<dbReference type="HAMAP" id="MF_02241">
    <property type="entry name" value="PIP_synthase"/>
    <property type="match status" value="1"/>
</dbReference>
<keyword evidence="9 17" id="KW-0479">Metal-binding</keyword>
<evidence type="ECO:0000256" key="17">
    <source>
        <dbReference type="HAMAP-Rule" id="MF_02241"/>
    </source>
</evidence>
<evidence type="ECO:0000256" key="3">
    <source>
        <dbReference type="ARBA" id="ARBA00005189"/>
    </source>
</evidence>
<feature type="binding site" evidence="17">
    <location>
        <position position="81"/>
    </location>
    <ligand>
        <name>a CDP-1,2-diacyl-sn-glycerol</name>
        <dbReference type="ChEBI" id="CHEBI:58332"/>
    </ligand>
</feature>
<dbReference type="GO" id="GO:0000287">
    <property type="term" value="F:magnesium ion binding"/>
    <property type="evidence" value="ECO:0007669"/>
    <property type="project" value="UniProtKB-UniRule"/>
</dbReference>
<feature type="transmembrane region" description="Helical" evidence="17">
    <location>
        <begin position="104"/>
        <end position="120"/>
    </location>
</feature>
<dbReference type="OrthoDB" id="116551at2"/>
<organism evidence="19 20">
    <name type="scientific">Thermobifida halotolerans</name>
    <dbReference type="NCBI Taxonomy" id="483545"/>
    <lineage>
        <taxon>Bacteria</taxon>
        <taxon>Bacillati</taxon>
        <taxon>Actinomycetota</taxon>
        <taxon>Actinomycetes</taxon>
        <taxon>Streptosporangiales</taxon>
        <taxon>Nocardiopsidaceae</taxon>
        <taxon>Thermobifida</taxon>
    </lineage>
</organism>
<protein>
    <recommendedName>
        <fullName evidence="14 17">Phosphatidylinositol phosphate synthase</fullName>
        <shortName evidence="17">PIP synthase</shortName>
        <ecNumber evidence="17">2.7.8.-</ecNumber>
    </recommendedName>
    <alternativeName>
        <fullName evidence="15 17">CDP-diacylglycerol--D-myo-inositol-3-phosphate 3-phosphatidyltransferase</fullName>
    </alternativeName>
</protein>
<proteinExistence type="inferred from homology"/>
<name>A0A399G310_9ACTN</name>
<comment type="caution">
    <text evidence="17">Lacks conserved residue(s) required for the propagation of feature annotation.</text>
</comment>
<keyword evidence="17" id="KW-0594">Phospholipid biosynthesis</keyword>
<comment type="subcellular location">
    <subcellularLocation>
        <location evidence="1 17">Cell membrane</location>
        <topology evidence="1 17">Multi-pass membrane protein</topology>
    </subcellularLocation>
</comment>
<feature type="binding site" evidence="17">
    <location>
        <position position="77"/>
    </location>
    <ligand>
        <name>Mg(2+)</name>
        <dbReference type="ChEBI" id="CHEBI:18420"/>
        <label>1</label>
    </ligand>
</feature>
<comment type="catalytic activity">
    <reaction evidence="16 17">
        <text>a CDP-1,2-diacyl-sn-glycerol + 1D-myo-inositol 3-phosphate = a 1,2-diacyl-sn-glycero-3-phospho-(1D-myo-inositol-3-phosphate) + CMP + H(+)</text>
        <dbReference type="Rhea" id="RHEA:60504"/>
        <dbReference type="ChEBI" id="CHEBI:15378"/>
        <dbReference type="ChEBI" id="CHEBI:58088"/>
        <dbReference type="ChEBI" id="CHEBI:58332"/>
        <dbReference type="ChEBI" id="CHEBI:58401"/>
        <dbReference type="ChEBI" id="CHEBI:60377"/>
    </reaction>
</comment>
<keyword evidence="6 17" id="KW-1003">Cell membrane</keyword>
<reference evidence="19" key="1">
    <citation type="submission" date="2020-10" db="EMBL/GenBank/DDBJ databases">
        <title>De novo genome project of the cellulose decomposer Thermobifida halotolerans type strain.</title>
        <authorList>
            <person name="Nagy I."/>
            <person name="Horvath B."/>
            <person name="Kukolya J."/>
            <person name="Nagy I."/>
            <person name="Orsini M."/>
        </authorList>
    </citation>
    <scope>NUCLEOTIDE SEQUENCE</scope>
    <source>
        <strain evidence="19">DSM 44931</strain>
    </source>
</reference>
<dbReference type="Gene3D" id="1.20.120.1760">
    <property type="match status" value="1"/>
</dbReference>
<comment type="subunit">
    <text evidence="5 17">Homodimer.</text>
</comment>
<keyword evidence="11 17" id="KW-1133">Transmembrane helix</keyword>
<feature type="binding site" evidence="17">
    <location>
        <position position="91"/>
    </location>
    <ligand>
        <name>a CDP-1,2-diacyl-sn-glycerol</name>
        <dbReference type="ChEBI" id="CHEBI:58332"/>
    </ligand>
</feature>
<dbReference type="Pfam" id="PF01066">
    <property type="entry name" value="CDP-OH_P_transf"/>
    <property type="match status" value="1"/>
</dbReference>